<evidence type="ECO:0000313" key="2">
    <source>
        <dbReference type="Proteomes" id="UP000277928"/>
    </source>
</evidence>
<dbReference type="Proteomes" id="UP000277928">
    <property type="component" value="Unassembled WGS sequence"/>
</dbReference>
<reference evidence="1 2" key="1">
    <citation type="submission" date="2018-08" db="EMBL/GenBank/DDBJ databases">
        <authorList>
            <person name="Laetsch R D."/>
            <person name="Stevens L."/>
            <person name="Kumar S."/>
            <person name="Blaxter L. M."/>
        </authorList>
    </citation>
    <scope>NUCLEOTIDE SEQUENCE [LARGE SCALE GENOMIC DNA]</scope>
</reference>
<evidence type="ECO:0000313" key="1">
    <source>
        <dbReference type="EMBL" id="VDM92798.1"/>
    </source>
</evidence>
<dbReference type="OrthoDB" id="5870116at2759"/>
<sequence length="295" mass="34356">MWSTLTKDWSSEMREKPRFTATVSRDAQLHVFIDASTTAYAAAVYMQANNHEMFLIFAKSRIALIKGLTILRLELLAILIGVRAVQFVMKQMELVEARTTLWTDSQCALEWIKTDSQLPSTKWIRLVRTIGRIVKEITWLKLVTKERGILTADDYELAIHILRKQAQSEGLTENEISNGEENDLEKREQEQEFITLILEIEGILNTRPLTYVNFDESIVLRPIDFIIPNAPLIMLADAFWNTWRDEYLKERTQREHKFPRYVSTQAPGEEQVILVNEPEIPRGMQKVEKIKKIHK</sequence>
<name>A0A3P7LZL7_LITSI</name>
<dbReference type="Pfam" id="PF05380">
    <property type="entry name" value="Peptidase_A17"/>
    <property type="match status" value="1"/>
</dbReference>
<dbReference type="InterPro" id="IPR012337">
    <property type="entry name" value="RNaseH-like_sf"/>
</dbReference>
<feature type="non-terminal residue" evidence="1">
    <location>
        <position position="295"/>
    </location>
</feature>
<protein>
    <submittedName>
        <fullName evidence="1">Uncharacterized protein</fullName>
    </submittedName>
</protein>
<dbReference type="InterPro" id="IPR036397">
    <property type="entry name" value="RNaseH_sf"/>
</dbReference>
<dbReference type="Gene3D" id="3.30.420.10">
    <property type="entry name" value="Ribonuclease H-like superfamily/Ribonuclease H"/>
    <property type="match status" value="1"/>
</dbReference>
<dbReference type="PANTHER" id="PTHR47331">
    <property type="entry name" value="PHD-TYPE DOMAIN-CONTAINING PROTEIN"/>
    <property type="match status" value="1"/>
</dbReference>
<dbReference type="STRING" id="42156.A0A3P7LZL7"/>
<organism evidence="1 2">
    <name type="scientific">Litomosoides sigmodontis</name>
    <name type="common">Filarial nematode worm</name>
    <dbReference type="NCBI Taxonomy" id="42156"/>
    <lineage>
        <taxon>Eukaryota</taxon>
        <taxon>Metazoa</taxon>
        <taxon>Ecdysozoa</taxon>
        <taxon>Nematoda</taxon>
        <taxon>Chromadorea</taxon>
        <taxon>Rhabditida</taxon>
        <taxon>Spirurina</taxon>
        <taxon>Spiruromorpha</taxon>
        <taxon>Filarioidea</taxon>
        <taxon>Onchocercidae</taxon>
        <taxon>Litomosoides</taxon>
    </lineage>
</organism>
<dbReference type="AlphaFoldDB" id="A0A3P7LZL7"/>
<accession>A0A3P7LZL7</accession>
<dbReference type="InterPro" id="IPR008042">
    <property type="entry name" value="Retrotrans_Pao"/>
</dbReference>
<gene>
    <name evidence="1" type="ORF">NLS_LOCUS9928</name>
</gene>
<dbReference type="GO" id="GO:0003676">
    <property type="term" value="F:nucleic acid binding"/>
    <property type="evidence" value="ECO:0007669"/>
    <property type="project" value="InterPro"/>
</dbReference>
<keyword evidence="2" id="KW-1185">Reference proteome</keyword>
<proteinExistence type="predicted"/>
<dbReference type="SUPFAM" id="SSF53098">
    <property type="entry name" value="Ribonuclease H-like"/>
    <property type="match status" value="1"/>
</dbReference>
<dbReference type="EMBL" id="UYRX01002134">
    <property type="protein sequence ID" value="VDM92798.1"/>
    <property type="molecule type" value="Genomic_DNA"/>
</dbReference>